<dbReference type="EMBL" id="CSAE01000968">
    <property type="protein sequence ID" value="COX14848.1"/>
    <property type="molecule type" value="Genomic_DNA"/>
</dbReference>
<dbReference type="Proteomes" id="UP000038802">
    <property type="component" value="Unassembled WGS sequence"/>
</dbReference>
<sequence>MAYHLAMAACSAVNFPARCSLMNSSTMMRTTVASVASSASKNRLFWKLPIDLPNALRSLAYCSVCSSTDSIPAAAMMAIEIRSCGRFCIK</sequence>
<reference evidence="2" key="2">
    <citation type="submission" date="2015-03" db="EMBL/GenBank/DDBJ databases">
        <authorList>
            <person name="Murphy D."/>
        </authorList>
    </citation>
    <scope>NUCLEOTIDE SEQUENCE [LARGE SCALE GENOMIC DNA]</scope>
    <source>
        <strain evidence="2">K00500041</strain>
    </source>
</reference>
<proteinExistence type="predicted"/>
<organism evidence="2 3">
    <name type="scientific">Mycobacterium tuberculosis</name>
    <dbReference type="NCBI Taxonomy" id="1773"/>
    <lineage>
        <taxon>Bacteria</taxon>
        <taxon>Bacillati</taxon>
        <taxon>Actinomycetota</taxon>
        <taxon>Actinomycetes</taxon>
        <taxon>Mycobacteriales</taxon>
        <taxon>Mycobacteriaceae</taxon>
        <taxon>Mycobacterium</taxon>
        <taxon>Mycobacterium tuberculosis complex</taxon>
    </lineage>
</organism>
<gene>
    <name evidence="1" type="ORF">ERS007661_03401</name>
    <name evidence="2" type="ORF">ERS007703_04832</name>
</gene>
<evidence type="ECO:0000313" key="1">
    <source>
        <dbReference type="EMBL" id="CNV99855.1"/>
    </source>
</evidence>
<accession>A0A0U0SZH0</accession>
<dbReference type="AlphaFoldDB" id="A0A0U0SZH0"/>
<reference evidence="3 4" key="1">
    <citation type="submission" date="2015-03" db="EMBL/GenBank/DDBJ databases">
        <authorList>
            <consortium name="Pathogen Informatics"/>
        </authorList>
    </citation>
    <scope>NUCLEOTIDE SEQUENCE [LARGE SCALE GENOMIC DNA]</scope>
    <source>
        <strain evidence="1 4">D00501624</strain>
        <strain evidence="3">K00500041</strain>
    </source>
</reference>
<dbReference type="Proteomes" id="UP000039217">
    <property type="component" value="Unassembled WGS sequence"/>
</dbReference>
<dbReference type="EMBL" id="CQQC01001494">
    <property type="protein sequence ID" value="CNV99855.1"/>
    <property type="molecule type" value="Genomic_DNA"/>
</dbReference>
<name>A0A0U0SZH0_MYCTX</name>
<evidence type="ECO:0000313" key="4">
    <source>
        <dbReference type="Proteomes" id="UP000039217"/>
    </source>
</evidence>
<protein>
    <submittedName>
        <fullName evidence="2">Uncharacterized protein</fullName>
    </submittedName>
</protein>
<evidence type="ECO:0000313" key="3">
    <source>
        <dbReference type="Proteomes" id="UP000038802"/>
    </source>
</evidence>
<evidence type="ECO:0000313" key="2">
    <source>
        <dbReference type="EMBL" id="COX14848.1"/>
    </source>
</evidence>